<evidence type="ECO:0000256" key="1">
    <source>
        <dbReference type="ARBA" id="ARBA00004123"/>
    </source>
</evidence>
<name>A0AAF0F3Q3_9BASI</name>
<evidence type="ECO:0000313" key="10">
    <source>
        <dbReference type="EMBL" id="WFD40205.1"/>
    </source>
</evidence>
<dbReference type="PANTHER" id="PTHR15641:SF1">
    <property type="entry name" value="ELONGATOR COMPLEX PROTEIN 5"/>
    <property type="match status" value="1"/>
</dbReference>
<dbReference type="Proteomes" id="UP001217754">
    <property type="component" value="Chromosome 6"/>
</dbReference>
<feature type="compositionally biased region" description="Acidic residues" evidence="9">
    <location>
        <begin position="415"/>
        <end position="432"/>
    </location>
</feature>
<dbReference type="RefSeq" id="XP_060123102.1">
    <property type="nucleotide sequence ID" value="XM_060267119.1"/>
</dbReference>
<dbReference type="InterPro" id="IPR019519">
    <property type="entry name" value="Elp5"/>
</dbReference>
<dbReference type="PANTHER" id="PTHR15641">
    <property type="entry name" value="ELONGATOR COMPLEX PROTEIN 5"/>
    <property type="match status" value="1"/>
</dbReference>
<dbReference type="GO" id="GO:0033588">
    <property type="term" value="C:elongator holoenzyme complex"/>
    <property type="evidence" value="ECO:0007669"/>
    <property type="project" value="InterPro"/>
</dbReference>
<dbReference type="GeneID" id="85226842"/>
<keyword evidence="8" id="KW-0539">Nucleus</keyword>
<dbReference type="EMBL" id="CP119963">
    <property type="protein sequence ID" value="WFD40205.1"/>
    <property type="molecule type" value="Genomic_DNA"/>
</dbReference>
<accession>A0AAF0F3Q3</accession>
<sequence length="432" mass="46281">MACLAAALLEHGTASSGGGKLPQGKQLAVVEGSIVQSALGVLREMIARGEERGNVAILACFRATPDVLGARESRTIKVMDMSRMPGTSLAEIRAHLDTLIGQVPPSRTSFYVDSIEGLLEASGASVAETYRFLSGTLARLPMYARLVVGSDVDASRDAQGVCAALTSPQFWNGQEPDELGSGNQWSHATLRARLHPPALVRHLYSSYGLVPPTSGAALYRAAHADAGTSTQSVSDDRKADARFWSVLHSVAGRGPFGLDDDRGWWSAVRAPASRLQAMEAPAPPLGPVLFAEEALGLHSDTADAYSTGYGYLEVRAALSTGKHVEELAALAYGPQRRLKLHALDMDTSNVQVAAPAADPHASLVQQLPFNLNETPQQRERREQVSLPYAYQLHDTPAPESAWRGSTGQSAIFFEPESEDDEDDEDPDDDLDV</sequence>
<comment type="similarity">
    <text evidence="4">Belongs to the ELP5 family.</text>
</comment>
<evidence type="ECO:0000256" key="7">
    <source>
        <dbReference type="ARBA" id="ARBA00022694"/>
    </source>
</evidence>
<proteinExistence type="inferred from homology"/>
<reference evidence="10" key="1">
    <citation type="submission" date="2023-03" db="EMBL/GenBank/DDBJ databases">
        <title>Mating type loci evolution in Malassezia.</title>
        <authorList>
            <person name="Coelho M.A."/>
        </authorList>
    </citation>
    <scope>NUCLEOTIDE SEQUENCE</scope>
    <source>
        <strain evidence="10">CBS 9431</strain>
    </source>
</reference>
<dbReference type="GO" id="GO:0005634">
    <property type="term" value="C:nucleus"/>
    <property type="evidence" value="ECO:0007669"/>
    <property type="project" value="UniProtKB-SubCell"/>
</dbReference>
<keyword evidence="7" id="KW-0819">tRNA processing</keyword>
<dbReference type="GO" id="GO:0000049">
    <property type="term" value="F:tRNA binding"/>
    <property type="evidence" value="ECO:0007669"/>
    <property type="project" value="TreeGrafter"/>
</dbReference>
<evidence type="ECO:0000313" key="11">
    <source>
        <dbReference type="Proteomes" id="UP001217754"/>
    </source>
</evidence>
<evidence type="ECO:0000256" key="4">
    <source>
        <dbReference type="ARBA" id="ARBA00009567"/>
    </source>
</evidence>
<evidence type="ECO:0000256" key="6">
    <source>
        <dbReference type="ARBA" id="ARBA00022490"/>
    </source>
</evidence>
<protein>
    <recommendedName>
        <fullName evidence="5">Elongator complex protein 5</fullName>
    </recommendedName>
</protein>
<evidence type="ECO:0000256" key="8">
    <source>
        <dbReference type="ARBA" id="ARBA00023242"/>
    </source>
</evidence>
<keyword evidence="6" id="KW-0963">Cytoplasm</keyword>
<dbReference type="GO" id="GO:0005829">
    <property type="term" value="C:cytosol"/>
    <property type="evidence" value="ECO:0007669"/>
    <property type="project" value="TreeGrafter"/>
</dbReference>
<organism evidence="10 11">
    <name type="scientific">Malassezia japonica</name>
    <dbReference type="NCBI Taxonomy" id="223818"/>
    <lineage>
        <taxon>Eukaryota</taxon>
        <taxon>Fungi</taxon>
        <taxon>Dikarya</taxon>
        <taxon>Basidiomycota</taxon>
        <taxon>Ustilaginomycotina</taxon>
        <taxon>Malasseziomycetes</taxon>
        <taxon>Malasseziales</taxon>
        <taxon>Malasseziaceae</taxon>
        <taxon>Malassezia</taxon>
    </lineage>
</organism>
<dbReference type="GO" id="GO:0002098">
    <property type="term" value="P:tRNA wobble uridine modification"/>
    <property type="evidence" value="ECO:0007669"/>
    <property type="project" value="InterPro"/>
</dbReference>
<evidence type="ECO:0000256" key="3">
    <source>
        <dbReference type="ARBA" id="ARBA00005043"/>
    </source>
</evidence>
<feature type="region of interest" description="Disordered" evidence="9">
    <location>
        <begin position="395"/>
        <end position="432"/>
    </location>
</feature>
<comment type="subcellular location">
    <subcellularLocation>
        <location evidence="2">Cytoplasm</location>
    </subcellularLocation>
    <subcellularLocation>
        <location evidence="1">Nucleus</location>
    </subcellularLocation>
</comment>
<evidence type="ECO:0000256" key="9">
    <source>
        <dbReference type="SAM" id="MobiDB-lite"/>
    </source>
</evidence>
<gene>
    <name evidence="10" type="ORF">MJAP1_003191</name>
</gene>
<dbReference type="AlphaFoldDB" id="A0AAF0F3Q3"/>
<comment type="pathway">
    <text evidence="3">tRNA modification; 5-methoxycarbonylmethyl-2-thiouridine-tRNA biosynthesis.</text>
</comment>
<evidence type="ECO:0000256" key="5">
    <source>
        <dbReference type="ARBA" id="ARBA00020264"/>
    </source>
</evidence>
<evidence type="ECO:0000256" key="2">
    <source>
        <dbReference type="ARBA" id="ARBA00004496"/>
    </source>
</evidence>
<keyword evidence="11" id="KW-1185">Reference proteome</keyword>